<dbReference type="PANTHER" id="PTHR35272:SF3">
    <property type="entry name" value="THIOL:DISULFIDE INTERCHANGE PROTEIN DSBC"/>
    <property type="match status" value="1"/>
</dbReference>
<keyword evidence="1" id="KW-0574">Periplasm</keyword>
<dbReference type="SUPFAM" id="SSF52833">
    <property type="entry name" value="Thioredoxin-like"/>
    <property type="match status" value="1"/>
</dbReference>
<comment type="subcellular location">
    <subcellularLocation>
        <location evidence="1">Periplasm</location>
    </subcellularLocation>
</comment>
<dbReference type="PANTHER" id="PTHR35272">
    <property type="entry name" value="THIOL:DISULFIDE INTERCHANGE PROTEIN DSBC-RELATED"/>
    <property type="match status" value="1"/>
</dbReference>
<comment type="similarity">
    <text evidence="1">Belongs to the thioredoxin family. DsbC subfamily.</text>
</comment>
<protein>
    <recommendedName>
        <fullName evidence="1">Thiol:disulfide interchange protein</fullName>
    </recommendedName>
</protein>
<reference evidence="3 4" key="1">
    <citation type="submission" date="2016-10" db="EMBL/GenBank/DDBJ databases">
        <authorList>
            <person name="de Groot N.N."/>
        </authorList>
    </citation>
    <scope>NUCLEOTIDE SEQUENCE [LARGE SCALE GENOMIC DNA]</scope>
    <source>
        <strain evidence="3 4">DSM 6059</strain>
    </source>
</reference>
<keyword evidence="1" id="KW-0676">Redox-active center</keyword>
<evidence type="ECO:0000259" key="2">
    <source>
        <dbReference type="Pfam" id="PF13098"/>
    </source>
</evidence>
<evidence type="ECO:0000313" key="3">
    <source>
        <dbReference type="EMBL" id="SFC42739.1"/>
    </source>
</evidence>
<dbReference type="OrthoDB" id="12976at2"/>
<dbReference type="InterPro" id="IPR036249">
    <property type="entry name" value="Thioredoxin-like_sf"/>
</dbReference>
<organism evidence="3 4">
    <name type="scientific">Pseudoalteromonas denitrificans DSM 6059</name>
    <dbReference type="NCBI Taxonomy" id="1123010"/>
    <lineage>
        <taxon>Bacteria</taxon>
        <taxon>Pseudomonadati</taxon>
        <taxon>Pseudomonadota</taxon>
        <taxon>Gammaproteobacteria</taxon>
        <taxon>Alteromonadales</taxon>
        <taxon>Pseudoalteromonadaceae</taxon>
        <taxon>Pseudoalteromonas</taxon>
    </lineage>
</organism>
<evidence type="ECO:0000313" key="4">
    <source>
        <dbReference type="Proteomes" id="UP000198862"/>
    </source>
</evidence>
<feature type="domain" description="Thioredoxin-like fold" evidence="2">
    <location>
        <begin position="117"/>
        <end position="239"/>
    </location>
</feature>
<feature type="chain" id="PRO_5011332515" description="Thiol:disulfide interchange protein" evidence="1">
    <location>
        <begin position="22"/>
        <end position="240"/>
    </location>
</feature>
<feature type="signal peptide" evidence="1">
    <location>
        <begin position="1"/>
        <end position="21"/>
    </location>
</feature>
<dbReference type="Proteomes" id="UP000198862">
    <property type="component" value="Unassembled WGS sequence"/>
</dbReference>
<comment type="function">
    <text evidence="1">Required for disulfide bond formation in some periplasmic proteins. Acts by transferring its disulfide bond to other proteins and is reduced in the process.</text>
</comment>
<keyword evidence="1" id="KW-0732">Signal</keyword>
<proteinExistence type="inferred from homology"/>
<name>A0A1I1J2A9_9GAMM</name>
<keyword evidence="4" id="KW-1185">Reference proteome</keyword>
<dbReference type="RefSeq" id="WP_091982603.1">
    <property type="nucleotide sequence ID" value="NZ_FOLO01000009.1"/>
</dbReference>
<dbReference type="AlphaFoldDB" id="A0A1I1J2A9"/>
<sequence length="240" mass="26754">MKPKLFKLALLLCFFSLDTVAKDEVKPLIDPKTISKIKAIFNTQSNIKVKPFDSQLIEINLGAKTLFASPNGKYIFAGPVINTQNRTNIVDTKEKQYRANKIKHLPDNMQLRFPATTEAQHTITLFTDIDCGYCRRFHTQIPELNAKGISVNYIMLPRAGLNSKSFNKTVSVLCSDDPQKNMTLAMKNQFTSSQTCKNSVTEQLALANEFGISSTPTLILPDGTINIGLVNSEQLINLLN</sequence>
<dbReference type="InterPro" id="IPR051470">
    <property type="entry name" value="Thiol:disulfide_interchange"/>
</dbReference>
<dbReference type="STRING" id="1123010.SAMN02745724_01631"/>
<dbReference type="EMBL" id="FOLO01000009">
    <property type="protein sequence ID" value="SFC42739.1"/>
    <property type="molecule type" value="Genomic_DNA"/>
</dbReference>
<dbReference type="InterPro" id="IPR012336">
    <property type="entry name" value="Thioredoxin-like_fold"/>
</dbReference>
<accession>A0A1I1J2A9</accession>
<dbReference type="InterPro" id="IPR033954">
    <property type="entry name" value="DiS-bond_Isoase_DsbC/G"/>
</dbReference>
<evidence type="ECO:0000256" key="1">
    <source>
        <dbReference type="RuleBase" id="RU364038"/>
    </source>
</evidence>
<dbReference type="Gene3D" id="3.40.30.10">
    <property type="entry name" value="Glutaredoxin"/>
    <property type="match status" value="1"/>
</dbReference>
<dbReference type="Pfam" id="PF13098">
    <property type="entry name" value="Thioredoxin_2"/>
    <property type="match status" value="1"/>
</dbReference>
<gene>
    <name evidence="3" type="ORF">SAMN02745724_01631</name>
</gene>
<dbReference type="GO" id="GO:0042597">
    <property type="term" value="C:periplasmic space"/>
    <property type="evidence" value="ECO:0007669"/>
    <property type="project" value="UniProtKB-SubCell"/>
</dbReference>
<dbReference type="CDD" id="cd03020">
    <property type="entry name" value="DsbA_DsbC_DsbG"/>
    <property type="match status" value="1"/>
</dbReference>